<evidence type="ECO:0000256" key="1">
    <source>
        <dbReference type="ARBA" id="ARBA00006226"/>
    </source>
</evidence>
<dbReference type="STRING" id="325777.GW15_0210275"/>
<comment type="caution">
    <text evidence="3">The sequence shown here is derived from an EMBL/GenBank/DDBJ whole genome shotgun (WGS) entry which is preliminary data.</text>
</comment>
<comment type="similarity">
    <text evidence="1">Belongs to the RelE toxin family.</text>
</comment>
<organism evidence="3 4">
    <name type="scientific">Xanthomonas axonopodis pv. vasculorum</name>
    <dbReference type="NCBI Taxonomy" id="325777"/>
    <lineage>
        <taxon>Bacteria</taxon>
        <taxon>Pseudomonadati</taxon>
        <taxon>Pseudomonadota</taxon>
        <taxon>Gammaproteobacteria</taxon>
        <taxon>Lysobacterales</taxon>
        <taxon>Lysobacteraceae</taxon>
        <taxon>Xanthomonas</taxon>
    </lineage>
</organism>
<dbReference type="Proteomes" id="UP000028012">
    <property type="component" value="Unassembled WGS sequence"/>
</dbReference>
<keyword evidence="2" id="KW-1277">Toxin-antitoxin system</keyword>
<dbReference type="PANTHER" id="PTHR33755">
    <property type="entry name" value="TOXIN PARE1-RELATED"/>
    <property type="match status" value="1"/>
</dbReference>
<evidence type="ECO:0000313" key="4">
    <source>
        <dbReference type="Proteomes" id="UP000028012"/>
    </source>
</evidence>
<protein>
    <submittedName>
        <fullName evidence="3">Plasmid stabilization protein</fullName>
    </submittedName>
</protein>
<dbReference type="PANTHER" id="PTHR33755:SF6">
    <property type="entry name" value="PLASMID STABILIZATION SYSTEM PROTEIN"/>
    <property type="match status" value="1"/>
</dbReference>
<evidence type="ECO:0000256" key="2">
    <source>
        <dbReference type="ARBA" id="ARBA00022649"/>
    </source>
</evidence>
<dbReference type="AlphaFoldDB" id="A0A098PZV5"/>
<gene>
    <name evidence="3" type="ORF">GW15_0210275</name>
</gene>
<dbReference type="InterPro" id="IPR007712">
    <property type="entry name" value="RelE/ParE_toxin"/>
</dbReference>
<dbReference type="GeneID" id="58003270"/>
<accession>A0A098PZV5</accession>
<dbReference type="RefSeq" id="WP_042822639.1">
    <property type="nucleotide sequence ID" value="NZ_CP053649.1"/>
</dbReference>
<evidence type="ECO:0000313" key="3">
    <source>
        <dbReference type="EMBL" id="KGE52138.1"/>
    </source>
</evidence>
<reference evidence="3 4" key="1">
    <citation type="submission" date="2014-09" db="EMBL/GenBank/DDBJ databases">
        <title>A draft genome sequence for Xanthomonas axonopodis pv. vasculorum NCPPB 900.</title>
        <authorList>
            <person name="Harrison J."/>
            <person name="Studholme D.J."/>
        </authorList>
    </citation>
    <scope>NUCLEOTIDE SEQUENCE [LARGE SCALE GENOMIC DNA]</scope>
    <source>
        <strain evidence="3 4">NCPPB 900</strain>
    </source>
</reference>
<dbReference type="InterPro" id="IPR051803">
    <property type="entry name" value="TA_system_RelE-like_toxin"/>
</dbReference>
<name>A0A098PZV5_9XANT</name>
<dbReference type="HOGENOM" id="CLU_147162_10_3_6"/>
<dbReference type="Pfam" id="PF05016">
    <property type="entry name" value="ParE_toxin"/>
    <property type="match status" value="1"/>
</dbReference>
<sequence length="97" mass="11190">MIVQLSAEAEGDLERIGDYIAQDNPHRALTFVRELREKCMELASTPQAFPLVPRYERFSIRRRVHGSYLIFYRAEADQVVIVHVLHGAMDYAPLLFA</sequence>
<dbReference type="eggNOG" id="COG3668">
    <property type="taxonomic scope" value="Bacteria"/>
</dbReference>
<dbReference type="InterPro" id="IPR035093">
    <property type="entry name" value="RelE/ParE_toxin_dom_sf"/>
</dbReference>
<dbReference type="EMBL" id="JPHD02000070">
    <property type="protein sequence ID" value="KGE52138.1"/>
    <property type="molecule type" value="Genomic_DNA"/>
</dbReference>
<proteinExistence type="inferred from homology"/>
<dbReference type="Gene3D" id="3.30.2310.20">
    <property type="entry name" value="RelE-like"/>
    <property type="match status" value="1"/>
</dbReference>